<organism evidence="9 10">
    <name type="scientific">Chondromyces crocatus</name>
    <dbReference type="NCBI Taxonomy" id="52"/>
    <lineage>
        <taxon>Bacteria</taxon>
        <taxon>Pseudomonadati</taxon>
        <taxon>Myxococcota</taxon>
        <taxon>Polyangia</taxon>
        <taxon>Polyangiales</taxon>
        <taxon>Polyangiaceae</taxon>
        <taxon>Chondromyces</taxon>
    </lineage>
</organism>
<feature type="transmembrane region" description="Helical" evidence="7">
    <location>
        <begin position="271"/>
        <end position="287"/>
    </location>
</feature>
<evidence type="ECO:0000256" key="6">
    <source>
        <dbReference type="SAM" id="MobiDB-lite"/>
    </source>
</evidence>
<dbReference type="GO" id="GO:0022857">
    <property type="term" value="F:transmembrane transporter activity"/>
    <property type="evidence" value="ECO:0007669"/>
    <property type="project" value="InterPro"/>
</dbReference>
<feature type="transmembrane region" description="Helical" evidence="7">
    <location>
        <begin position="83"/>
        <end position="101"/>
    </location>
</feature>
<dbReference type="KEGG" id="ccro:CMC5_043830"/>
<gene>
    <name evidence="9" type="ORF">CMC5_043830</name>
</gene>
<evidence type="ECO:0000313" key="9">
    <source>
        <dbReference type="EMBL" id="AKT40230.1"/>
    </source>
</evidence>
<dbReference type="STRING" id="52.CMC5_043830"/>
<dbReference type="GO" id="GO:0016020">
    <property type="term" value="C:membrane"/>
    <property type="evidence" value="ECO:0007669"/>
    <property type="project" value="UniProtKB-SubCell"/>
</dbReference>
<evidence type="ECO:0000313" key="10">
    <source>
        <dbReference type="Proteomes" id="UP000067626"/>
    </source>
</evidence>
<keyword evidence="2" id="KW-0813">Transport</keyword>
<keyword evidence="3 7" id="KW-0812">Transmembrane</keyword>
<protein>
    <submittedName>
        <fullName evidence="9">MFS transporter</fullName>
    </submittedName>
</protein>
<sequence length="500" mass="51894">MSDALPRRAGLPLALLAALALSTAIAPLNSTMIAVALPEMARTLPADSSVLRQGLVTSYMLTNIVLQSPGGKLGDRIGHRRGLELGQLIFALGAALAYLMPYLPALIISRVLMATGAAVMTPSAMAMLRTELPTEARARAFGAFGALIGISAALGPKIGALLVARFGWISIFLANVPVLLASALLRRVAGASASSPRPTVARASEPTAKDQPSAPNSQPSTSAPESAAQPLATAAGQGKGTTAPAPFDLVGSFLLGASLIGLVLGMENAPLRWAALLGMLGLIPFALWERRVSDPVIDFSLFRRRAFLAGTLIVALQSVAMYSVMFELPQVASRLFSSGKQDVGNTLVVMMGAMVVTSPLGGRASERFGARAVAMTGSLLNLTGMILLGIGRLDSLTDAMPALALLGAGFGLVSAPTQSAAMSDVPRHKSGMAAGVSSTMRYVGGIAGVSMLGLLLSERTERDVVMREHTTVVTLFCIAFVLQVLCTLLLPRRTPPLPPR</sequence>
<dbReference type="EMBL" id="CP012159">
    <property type="protein sequence ID" value="AKT40230.1"/>
    <property type="molecule type" value="Genomic_DNA"/>
</dbReference>
<dbReference type="SUPFAM" id="SSF103473">
    <property type="entry name" value="MFS general substrate transporter"/>
    <property type="match status" value="1"/>
</dbReference>
<feature type="transmembrane region" description="Helical" evidence="7">
    <location>
        <begin position="140"/>
        <end position="160"/>
    </location>
</feature>
<comment type="subcellular location">
    <subcellularLocation>
        <location evidence="1">Membrane</location>
        <topology evidence="1">Multi-pass membrane protein</topology>
    </subcellularLocation>
</comment>
<dbReference type="Pfam" id="PF07690">
    <property type="entry name" value="MFS_1"/>
    <property type="match status" value="1"/>
</dbReference>
<dbReference type="InterPro" id="IPR011701">
    <property type="entry name" value="MFS"/>
</dbReference>
<feature type="transmembrane region" description="Helical" evidence="7">
    <location>
        <begin position="373"/>
        <end position="393"/>
    </location>
</feature>
<feature type="transmembrane region" description="Helical" evidence="7">
    <location>
        <begin position="439"/>
        <end position="457"/>
    </location>
</feature>
<evidence type="ECO:0000259" key="8">
    <source>
        <dbReference type="PROSITE" id="PS50850"/>
    </source>
</evidence>
<dbReference type="Gene3D" id="1.20.1250.20">
    <property type="entry name" value="MFS general substrate transporter like domains"/>
    <property type="match status" value="1"/>
</dbReference>
<evidence type="ECO:0000256" key="5">
    <source>
        <dbReference type="ARBA" id="ARBA00023136"/>
    </source>
</evidence>
<evidence type="ECO:0000256" key="1">
    <source>
        <dbReference type="ARBA" id="ARBA00004141"/>
    </source>
</evidence>
<dbReference type="Gene3D" id="1.20.1720.10">
    <property type="entry name" value="Multidrug resistance protein D"/>
    <property type="match status" value="1"/>
</dbReference>
<keyword evidence="5 7" id="KW-0472">Membrane</keyword>
<feature type="transmembrane region" description="Helical" evidence="7">
    <location>
        <begin position="107"/>
        <end position="128"/>
    </location>
</feature>
<keyword evidence="10" id="KW-1185">Reference proteome</keyword>
<dbReference type="AlphaFoldDB" id="A0A0K1EH91"/>
<dbReference type="RefSeq" id="WP_050432192.1">
    <property type="nucleotide sequence ID" value="NZ_CP012159.1"/>
</dbReference>
<dbReference type="CDD" id="cd17321">
    <property type="entry name" value="MFS_MMR_MDR_like"/>
    <property type="match status" value="1"/>
</dbReference>
<feature type="region of interest" description="Disordered" evidence="6">
    <location>
        <begin position="196"/>
        <end position="239"/>
    </location>
</feature>
<name>A0A0K1EH91_CHOCO</name>
<keyword evidence="4 7" id="KW-1133">Transmembrane helix</keyword>
<dbReference type="PANTHER" id="PTHR42718:SF9">
    <property type="entry name" value="MAJOR FACILITATOR SUPERFAMILY MULTIDRUG TRANSPORTER MFSC"/>
    <property type="match status" value="1"/>
</dbReference>
<dbReference type="PRINTS" id="PR01036">
    <property type="entry name" value="TCRTETB"/>
</dbReference>
<feature type="transmembrane region" description="Helical" evidence="7">
    <location>
        <begin position="307"/>
        <end position="324"/>
    </location>
</feature>
<dbReference type="PANTHER" id="PTHR42718">
    <property type="entry name" value="MAJOR FACILITATOR SUPERFAMILY MULTIDRUG TRANSPORTER MFSC"/>
    <property type="match status" value="1"/>
</dbReference>
<feature type="domain" description="Major facilitator superfamily (MFS) profile" evidence="8">
    <location>
        <begin position="15"/>
        <end position="495"/>
    </location>
</feature>
<dbReference type="InterPro" id="IPR020846">
    <property type="entry name" value="MFS_dom"/>
</dbReference>
<evidence type="ECO:0000256" key="2">
    <source>
        <dbReference type="ARBA" id="ARBA00022448"/>
    </source>
</evidence>
<dbReference type="PROSITE" id="PS50850">
    <property type="entry name" value="MFS"/>
    <property type="match status" value="1"/>
</dbReference>
<feature type="compositionally biased region" description="Polar residues" evidence="6">
    <location>
        <begin position="213"/>
        <end position="224"/>
    </location>
</feature>
<accession>A0A0K1EH91</accession>
<evidence type="ECO:0000256" key="7">
    <source>
        <dbReference type="SAM" id="Phobius"/>
    </source>
</evidence>
<feature type="transmembrane region" description="Helical" evidence="7">
    <location>
        <begin position="469"/>
        <end position="490"/>
    </location>
</feature>
<evidence type="ECO:0000256" key="4">
    <source>
        <dbReference type="ARBA" id="ARBA00022989"/>
    </source>
</evidence>
<dbReference type="Proteomes" id="UP000067626">
    <property type="component" value="Chromosome"/>
</dbReference>
<feature type="transmembrane region" description="Helical" evidence="7">
    <location>
        <begin position="247"/>
        <end position="265"/>
    </location>
</feature>
<reference evidence="9 10" key="1">
    <citation type="submission" date="2015-07" db="EMBL/GenBank/DDBJ databases">
        <title>Genome analysis of myxobacterium Chondromyces crocatus Cm c5 reveals a high potential for natural compound synthesis and the genetic basis for the loss of fruiting body formation.</title>
        <authorList>
            <person name="Zaburannyi N."/>
            <person name="Bunk B."/>
            <person name="Maier J."/>
            <person name="Overmann J."/>
            <person name="Mueller R."/>
        </authorList>
    </citation>
    <scope>NUCLEOTIDE SEQUENCE [LARGE SCALE GENOMIC DNA]</scope>
    <source>
        <strain evidence="9 10">Cm c5</strain>
    </source>
</reference>
<feature type="transmembrane region" description="Helical" evidence="7">
    <location>
        <begin position="344"/>
        <end position="361"/>
    </location>
</feature>
<dbReference type="InterPro" id="IPR036259">
    <property type="entry name" value="MFS_trans_sf"/>
</dbReference>
<evidence type="ECO:0000256" key="3">
    <source>
        <dbReference type="ARBA" id="ARBA00022692"/>
    </source>
</evidence>
<feature type="transmembrane region" description="Helical" evidence="7">
    <location>
        <begin position="166"/>
        <end position="185"/>
    </location>
</feature>
<proteinExistence type="predicted"/>